<comment type="caution">
    <text evidence="1">The sequence shown here is derived from an EMBL/GenBank/DDBJ whole genome shotgun (WGS) entry which is preliminary data.</text>
</comment>
<dbReference type="NCBIfam" id="TIGR01549">
    <property type="entry name" value="HAD-SF-IA-v1"/>
    <property type="match status" value="1"/>
</dbReference>
<dbReference type="SFLD" id="SFLDG01129">
    <property type="entry name" value="C1.5:_HAD__Beta-PGM__Phosphata"/>
    <property type="match status" value="1"/>
</dbReference>
<dbReference type="RefSeq" id="WP_266124517.1">
    <property type="nucleotide sequence ID" value="NZ_JAJHNU010000001.1"/>
</dbReference>
<dbReference type="PANTHER" id="PTHR43434:SF24">
    <property type="entry name" value="HYDROLASE-RELATED"/>
    <property type="match status" value="1"/>
</dbReference>
<dbReference type="NCBIfam" id="TIGR01509">
    <property type="entry name" value="HAD-SF-IA-v3"/>
    <property type="match status" value="1"/>
</dbReference>
<dbReference type="EMBL" id="JAJHNU010000001">
    <property type="protein sequence ID" value="MDN4120808.1"/>
    <property type="molecule type" value="Genomic_DNA"/>
</dbReference>
<keyword evidence="2" id="KW-1185">Reference proteome</keyword>
<dbReference type="SFLD" id="SFLDS00003">
    <property type="entry name" value="Haloacid_Dehalogenase"/>
    <property type="match status" value="1"/>
</dbReference>
<dbReference type="InterPro" id="IPR006439">
    <property type="entry name" value="HAD-SF_hydro_IA"/>
</dbReference>
<dbReference type="Gene3D" id="1.10.150.240">
    <property type="entry name" value="Putative phosphatase, domain 2"/>
    <property type="match status" value="1"/>
</dbReference>
<dbReference type="GO" id="GO:0016787">
    <property type="term" value="F:hydrolase activity"/>
    <property type="evidence" value="ECO:0007669"/>
    <property type="project" value="UniProtKB-KW"/>
</dbReference>
<proteinExistence type="predicted"/>
<dbReference type="SUPFAM" id="SSF56784">
    <property type="entry name" value="HAD-like"/>
    <property type="match status" value="1"/>
</dbReference>
<dbReference type="InterPro" id="IPR050155">
    <property type="entry name" value="HAD-like_hydrolase_sf"/>
</dbReference>
<keyword evidence="1" id="KW-0378">Hydrolase</keyword>
<name>A0ABT8EHP6_9BURK</name>
<protein>
    <submittedName>
        <fullName evidence="1">HAD-IA family hydrolase</fullName>
    </submittedName>
</protein>
<dbReference type="PANTHER" id="PTHR43434">
    <property type="entry name" value="PHOSPHOGLYCOLATE PHOSPHATASE"/>
    <property type="match status" value="1"/>
</dbReference>
<dbReference type="InterPro" id="IPR023214">
    <property type="entry name" value="HAD_sf"/>
</dbReference>
<accession>A0ABT8EHP6</accession>
<dbReference type="InterPro" id="IPR036412">
    <property type="entry name" value="HAD-like_sf"/>
</dbReference>
<organism evidence="1 2">
    <name type="scientific">Alcaligenes endophyticus</name>
    <dbReference type="NCBI Taxonomy" id="1929088"/>
    <lineage>
        <taxon>Bacteria</taxon>
        <taxon>Pseudomonadati</taxon>
        <taxon>Pseudomonadota</taxon>
        <taxon>Betaproteobacteria</taxon>
        <taxon>Burkholderiales</taxon>
        <taxon>Alcaligenaceae</taxon>
        <taxon>Alcaligenes</taxon>
    </lineage>
</organism>
<reference evidence="1" key="1">
    <citation type="submission" date="2021-11" db="EMBL/GenBank/DDBJ databases">
        <title>Draft genome sequence of Alcaligenes endophyticus type strain CCUG 75668T.</title>
        <authorList>
            <person name="Salva-Serra F."/>
            <person name="Duran R.E."/>
            <person name="Seeger M."/>
            <person name="Moore E.R.B."/>
            <person name="Jaen-Luchoro D."/>
        </authorList>
    </citation>
    <scope>NUCLEOTIDE SEQUENCE</scope>
    <source>
        <strain evidence="1">CCUG 75668</strain>
    </source>
</reference>
<dbReference type="Proteomes" id="UP001168613">
    <property type="component" value="Unassembled WGS sequence"/>
</dbReference>
<evidence type="ECO:0000313" key="2">
    <source>
        <dbReference type="Proteomes" id="UP001168613"/>
    </source>
</evidence>
<sequence>MSKAYSAVVFDWDGTVMDSTHSIATAIQLAAADIGLAVPSLEQASWVIGLSLESALYRAVPDLDAERMPLFIQRYRFHYFQRDPHLKLFDGILPLLGELKQQGALLAVATGKSREGLNRVLQQSSLSHLFDSTRCADETRSKPDPEMLHQILFELNLDPEQVLMVGDTAHDIEMAKRANMDSLAVTYGAHDLSTLEQASPTVLVHSVGEMRHWILGRVLGR</sequence>
<evidence type="ECO:0000313" key="1">
    <source>
        <dbReference type="EMBL" id="MDN4120808.1"/>
    </source>
</evidence>
<dbReference type="InterPro" id="IPR023198">
    <property type="entry name" value="PGP-like_dom2"/>
</dbReference>
<dbReference type="Gene3D" id="3.40.50.1000">
    <property type="entry name" value="HAD superfamily/HAD-like"/>
    <property type="match status" value="1"/>
</dbReference>
<dbReference type="SFLD" id="SFLDG01135">
    <property type="entry name" value="C1.5.6:_HAD__Beta-PGM__Phospha"/>
    <property type="match status" value="1"/>
</dbReference>
<dbReference type="Pfam" id="PF13419">
    <property type="entry name" value="HAD_2"/>
    <property type="match status" value="1"/>
</dbReference>
<dbReference type="InterPro" id="IPR041492">
    <property type="entry name" value="HAD_2"/>
</dbReference>
<gene>
    <name evidence="1" type="ORF">LMS43_05880</name>
</gene>